<protein>
    <recommendedName>
        <fullName evidence="1">C2CD3 N-terminal C2 domain-containing protein</fullName>
    </recommendedName>
</protein>
<dbReference type="EMBL" id="KK583191">
    <property type="protein sequence ID" value="KDO34154.1"/>
    <property type="molecule type" value="Genomic_DNA"/>
</dbReference>
<proteinExistence type="predicted"/>
<accession>A0A067CTX1</accession>
<dbReference type="Proteomes" id="UP000030745">
    <property type="component" value="Unassembled WGS sequence"/>
</dbReference>
<dbReference type="OrthoDB" id="79771at2759"/>
<reference evidence="2 3" key="1">
    <citation type="journal article" date="2013" name="PLoS Genet.">
        <title>Distinctive expansion of potential virulence genes in the genome of the oomycete fish pathogen Saprolegnia parasitica.</title>
        <authorList>
            <person name="Jiang R.H."/>
            <person name="de Bruijn I."/>
            <person name="Haas B.J."/>
            <person name="Belmonte R."/>
            <person name="Lobach L."/>
            <person name="Christie J."/>
            <person name="van den Ackerveken G."/>
            <person name="Bottin A."/>
            <person name="Bulone V."/>
            <person name="Diaz-Moreno S.M."/>
            <person name="Dumas B."/>
            <person name="Fan L."/>
            <person name="Gaulin E."/>
            <person name="Govers F."/>
            <person name="Grenville-Briggs L.J."/>
            <person name="Horner N.R."/>
            <person name="Levin J.Z."/>
            <person name="Mammella M."/>
            <person name="Meijer H.J."/>
            <person name="Morris P."/>
            <person name="Nusbaum C."/>
            <person name="Oome S."/>
            <person name="Phillips A.J."/>
            <person name="van Rooyen D."/>
            <person name="Rzeszutek E."/>
            <person name="Saraiva M."/>
            <person name="Secombes C.J."/>
            <person name="Seidl M.F."/>
            <person name="Snel B."/>
            <person name="Stassen J.H."/>
            <person name="Sykes S."/>
            <person name="Tripathy S."/>
            <person name="van den Berg H."/>
            <person name="Vega-Arreguin J.C."/>
            <person name="Wawra S."/>
            <person name="Young S.K."/>
            <person name="Zeng Q."/>
            <person name="Dieguez-Uribeondo J."/>
            <person name="Russ C."/>
            <person name="Tyler B.M."/>
            <person name="van West P."/>
        </authorList>
    </citation>
    <scope>NUCLEOTIDE SEQUENCE [LARGE SCALE GENOMIC DNA]</scope>
    <source>
        <strain evidence="2 3">CBS 223.65</strain>
    </source>
</reference>
<name>A0A067CTX1_SAPPC</name>
<feature type="domain" description="C2CD3 N-terminal C2" evidence="1">
    <location>
        <begin position="15"/>
        <end position="141"/>
    </location>
</feature>
<keyword evidence="3" id="KW-1185">Reference proteome</keyword>
<gene>
    <name evidence="2" type="ORF">SPRG_19009</name>
</gene>
<dbReference type="Pfam" id="PF25339">
    <property type="entry name" value="C2_C2CD3_N"/>
    <property type="match status" value="1"/>
</dbReference>
<dbReference type="InterPro" id="IPR057537">
    <property type="entry name" value="C2_C2CD3_N"/>
</dbReference>
<evidence type="ECO:0000313" key="3">
    <source>
        <dbReference type="Proteomes" id="UP000030745"/>
    </source>
</evidence>
<dbReference type="VEuPathDB" id="FungiDB:SPRG_19009"/>
<dbReference type="RefSeq" id="XP_012195208.1">
    <property type="nucleotide sequence ID" value="XM_012339818.1"/>
</dbReference>
<dbReference type="KEGG" id="spar:SPRG_19009"/>
<evidence type="ECO:0000313" key="2">
    <source>
        <dbReference type="EMBL" id="KDO34154.1"/>
    </source>
</evidence>
<evidence type="ECO:0000259" key="1">
    <source>
        <dbReference type="Pfam" id="PF25339"/>
    </source>
</evidence>
<sequence>MDAMDERPIVVALGSLPPHVDGPVMGYVKVRIKVRADGPWLARVRWWGAMAMHEKGDLLREGQTLAFPVHVSRDRFARYLADMGPLRLDVVDKATHQVVGRAEVPLSLAEMETPGLEKEAPIVRKSTFQVRGVLQLSATLLWGENDTPIPIASAVTVRRNRDLVLPTRLVPTHNSSSRTPSTDNSDTYEHVYEKDKYDHQPARREPSPVTSRLDALVKKGEALKKAMQQAINAPIETNLATQHDVATVLATAKSLGPDDAPSYSWRTLVDQYTKDDSCFFKHWPRHAAQRLGHHPYLPLQEHPSP</sequence>
<dbReference type="AlphaFoldDB" id="A0A067CTX1"/>
<dbReference type="GeneID" id="24140457"/>
<dbReference type="STRING" id="695850.A0A067CTX1"/>
<organism evidence="2 3">
    <name type="scientific">Saprolegnia parasitica (strain CBS 223.65)</name>
    <dbReference type="NCBI Taxonomy" id="695850"/>
    <lineage>
        <taxon>Eukaryota</taxon>
        <taxon>Sar</taxon>
        <taxon>Stramenopiles</taxon>
        <taxon>Oomycota</taxon>
        <taxon>Saprolegniomycetes</taxon>
        <taxon>Saprolegniales</taxon>
        <taxon>Saprolegniaceae</taxon>
        <taxon>Saprolegnia</taxon>
    </lineage>
</organism>